<name>A0A1I2FAY1_9BACT</name>
<dbReference type="GO" id="GO:0016301">
    <property type="term" value="F:kinase activity"/>
    <property type="evidence" value="ECO:0007669"/>
    <property type="project" value="UniProtKB-KW"/>
</dbReference>
<dbReference type="InterPro" id="IPR018490">
    <property type="entry name" value="cNMP-bd_dom_sf"/>
</dbReference>
<dbReference type="SMART" id="SM00100">
    <property type="entry name" value="cNMP"/>
    <property type="match status" value="1"/>
</dbReference>
<reference evidence="2 3" key="1">
    <citation type="submission" date="2016-10" db="EMBL/GenBank/DDBJ databases">
        <authorList>
            <person name="de Groot N.N."/>
        </authorList>
    </citation>
    <scope>NUCLEOTIDE SEQUENCE [LARGE SCALE GENOMIC DNA]</scope>
    <source>
        <strain evidence="2 3">DSM 26130</strain>
    </source>
</reference>
<feature type="domain" description="Cyclic nucleotide-binding" evidence="1">
    <location>
        <begin position="7"/>
        <end position="106"/>
    </location>
</feature>
<evidence type="ECO:0000313" key="2">
    <source>
        <dbReference type="EMBL" id="SFF02542.1"/>
    </source>
</evidence>
<protein>
    <submittedName>
        <fullName evidence="2">cAMP-binding domain of CRP or a regulatory subunit of cAMP-dependent protein kinases</fullName>
    </submittedName>
</protein>
<sequence length="184" mass="21229">MQASMNQIVTLDKDTWGLLRNVLVEHQLVKGDLLLKPGQVCKHIFFLQTGLLRSFYLTDGEERNVAFTLENSFVTDMKSLRSGQPAQLSIQALESSTLQSIPKADLLGLYERSHHLEAFGRRLLENLLEEQEEYAAWFTLYSARERYNRLVKKQPDLVQRVSLGHLASFLGIRRETLSRIRKLK</sequence>
<keyword evidence="2" id="KW-0418">Kinase</keyword>
<dbReference type="STRING" id="662367.SAMN05216167_12528"/>
<dbReference type="OrthoDB" id="948610at2"/>
<dbReference type="Gene3D" id="2.60.120.10">
    <property type="entry name" value="Jelly Rolls"/>
    <property type="match status" value="1"/>
</dbReference>
<gene>
    <name evidence="2" type="ORF">SAMN05216167_12528</name>
</gene>
<dbReference type="SUPFAM" id="SSF51206">
    <property type="entry name" value="cAMP-binding domain-like"/>
    <property type="match status" value="1"/>
</dbReference>
<organism evidence="2 3">
    <name type="scientific">Spirosoma endophyticum</name>
    <dbReference type="NCBI Taxonomy" id="662367"/>
    <lineage>
        <taxon>Bacteria</taxon>
        <taxon>Pseudomonadati</taxon>
        <taxon>Bacteroidota</taxon>
        <taxon>Cytophagia</taxon>
        <taxon>Cytophagales</taxon>
        <taxon>Cytophagaceae</taxon>
        <taxon>Spirosoma</taxon>
    </lineage>
</organism>
<evidence type="ECO:0000259" key="1">
    <source>
        <dbReference type="PROSITE" id="PS50042"/>
    </source>
</evidence>
<dbReference type="EMBL" id="FOLQ01000025">
    <property type="protein sequence ID" value="SFF02542.1"/>
    <property type="molecule type" value="Genomic_DNA"/>
</dbReference>
<dbReference type="InterPro" id="IPR000595">
    <property type="entry name" value="cNMP-bd_dom"/>
</dbReference>
<evidence type="ECO:0000313" key="3">
    <source>
        <dbReference type="Proteomes" id="UP000198598"/>
    </source>
</evidence>
<accession>A0A1I2FAY1</accession>
<dbReference type="PROSITE" id="PS50042">
    <property type="entry name" value="CNMP_BINDING_3"/>
    <property type="match status" value="1"/>
</dbReference>
<dbReference type="Proteomes" id="UP000198598">
    <property type="component" value="Unassembled WGS sequence"/>
</dbReference>
<dbReference type="InterPro" id="IPR014710">
    <property type="entry name" value="RmlC-like_jellyroll"/>
</dbReference>
<dbReference type="CDD" id="cd00038">
    <property type="entry name" value="CAP_ED"/>
    <property type="match status" value="1"/>
</dbReference>
<proteinExistence type="predicted"/>
<dbReference type="AlphaFoldDB" id="A0A1I2FAY1"/>
<keyword evidence="2" id="KW-0808">Transferase</keyword>
<dbReference type="Pfam" id="PF00027">
    <property type="entry name" value="cNMP_binding"/>
    <property type="match status" value="1"/>
</dbReference>
<keyword evidence="3" id="KW-1185">Reference proteome</keyword>